<dbReference type="GO" id="GO:0051213">
    <property type="term" value="F:dioxygenase activity"/>
    <property type="evidence" value="ECO:0007669"/>
    <property type="project" value="InterPro"/>
</dbReference>
<evidence type="ECO:0000313" key="1">
    <source>
        <dbReference type="EMBL" id="KPW44665.1"/>
    </source>
</evidence>
<dbReference type="AlphaFoldDB" id="A0A0P9JQF0"/>
<dbReference type="Proteomes" id="UP000050425">
    <property type="component" value="Unassembled WGS sequence"/>
</dbReference>
<accession>A0A0P9JQF0</accession>
<protein>
    <recommendedName>
        <fullName evidence="3">BsmA domain containing protein</fullName>
    </recommendedName>
</protein>
<name>A0A0P9JQF0_9PSED</name>
<evidence type="ECO:0000313" key="2">
    <source>
        <dbReference type="Proteomes" id="UP000050425"/>
    </source>
</evidence>
<dbReference type="InterPro" id="IPR018724">
    <property type="entry name" value="2OG-Fe_dioxygenase"/>
</dbReference>
<proteinExistence type="predicted"/>
<dbReference type="EMBL" id="LJPT01000157">
    <property type="protein sequence ID" value="KPW44665.1"/>
    <property type="molecule type" value="Genomic_DNA"/>
</dbReference>
<dbReference type="Gene3D" id="2.60.120.620">
    <property type="entry name" value="q2cbj1_9rhob like domain"/>
    <property type="match status" value="1"/>
</dbReference>
<evidence type="ECO:0008006" key="3">
    <source>
        <dbReference type="Google" id="ProtNLM"/>
    </source>
</evidence>
<gene>
    <name evidence="1" type="ORF">ALO88_01760</name>
</gene>
<organism evidence="1 2">
    <name type="scientific">Pseudomonas syringae pv. antirrhini</name>
    <dbReference type="NCBI Taxonomy" id="251702"/>
    <lineage>
        <taxon>Bacteria</taxon>
        <taxon>Pseudomonadati</taxon>
        <taxon>Pseudomonadota</taxon>
        <taxon>Gammaproteobacteria</taxon>
        <taxon>Pseudomonadales</taxon>
        <taxon>Pseudomonadaceae</taxon>
        <taxon>Pseudomonas</taxon>
    </lineage>
</organism>
<dbReference type="PATRIC" id="fig|251702.3.peg.2329"/>
<reference evidence="1 2" key="1">
    <citation type="submission" date="2015-09" db="EMBL/GenBank/DDBJ databases">
        <title>Genome announcement of multiple Pseudomonas syringae strains.</title>
        <authorList>
            <person name="Thakur S."/>
            <person name="Wang P.W."/>
            <person name="Gong Y."/>
            <person name="Weir B.S."/>
            <person name="Guttman D.S."/>
        </authorList>
    </citation>
    <scope>NUCLEOTIDE SEQUENCE [LARGE SCALE GENOMIC DNA]</scope>
    <source>
        <strain evidence="1 2">ICMP4303</strain>
    </source>
</reference>
<sequence length="229" mass="26399">MPINNDGFSIIELGAIPTDVVDSFSRLALDQYMGGGNRYRRFSQYKMSFNETGWDFELLAHRPYMTFSKYNPVAGGIKRFYEPIEVDFTPFIERGAIEIALDKAQDWQINVHQYRVIVNPQLEGVTVPEGRHRDGHSFVMIGVVARKNIYGAEMSLYRNADDTEPFYNDILLEGQAVLLDDQNMFHDVTEIIPVNEEGYRDIFVVAFSPWADRWHGDEFEKKVIESVQA</sequence>
<dbReference type="RefSeq" id="WP_057419056.1">
    <property type="nucleotide sequence ID" value="NZ_LJPT01000157.1"/>
</dbReference>
<comment type="caution">
    <text evidence="1">The sequence shown here is derived from an EMBL/GenBank/DDBJ whole genome shotgun (WGS) entry which is preliminary data.</text>
</comment>
<dbReference type="Pfam" id="PF10014">
    <property type="entry name" value="2OG-Fe_Oxy_2"/>
    <property type="match status" value="1"/>
</dbReference>